<keyword evidence="2" id="KW-1185">Reference proteome</keyword>
<evidence type="ECO:0000313" key="2">
    <source>
        <dbReference type="Proteomes" id="UP001239111"/>
    </source>
</evidence>
<evidence type="ECO:0000313" key="1">
    <source>
        <dbReference type="EMBL" id="KAJ8685132.1"/>
    </source>
</evidence>
<dbReference type="EMBL" id="CM056741">
    <property type="protein sequence ID" value="KAJ8685132.1"/>
    <property type="molecule type" value="Genomic_DNA"/>
</dbReference>
<name>A0ACC2PP07_9HYME</name>
<organism evidence="1 2">
    <name type="scientific">Eretmocerus hayati</name>
    <dbReference type="NCBI Taxonomy" id="131215"/>
    <lineage>
        <taxon>Eukaryota</taxon>
        <taxon>Metazoa</taxon>
        <taxon>Ecdysozoa</taxon>
        <taxon>Arthropoda</taxon>
        <taxon>Hexapoda</taxon>
        <taxon>Insecta</taxon>
        <taxon>Pterygota</taxon>
        <taxon>Neoptera</taxon>
        <taxon>Endopterygota</taxon>
        <taxon>Hymenoptera</taxon>
        <taxon>Apocrita</taxon>
        <taxon>Proctotrupomorpha</taxon>
        <taxon>Chalcidoidea</taxon>
        <taxon>Aphelinidae</taxon>
        <taxon>Aphelininae</taxon>
        <taxon>Eretmocerus</taxon>
    </lineage>
</organism>
<comment type="caution">
    <text evidence="1">The sequence shown here is derived from an EMBL/GenBank/DDBJ whole genome shotgun (WGS) entry which is preliminary data.</text>
</comment>
<reference evidence="1" key="1">
    <citation type="submission" date="2023-04" db="EMBL/GenBank/DDBJ databases">
        <title>A chromosome-level genome assembly of the parasitoid wasp Eretmocerus hayati.</title>
        <authorList>
            <person name="Zhong Y."/>
            <person name="Liu S."/>
            <person name="Liu Y."/>
        </authorList>
    </citation>
    <scope>NUCLEOTIDE SEQUENCE</scope>
    <source>
        <strain evidence="1">ZJU_SS_LIU_2023</strain>
    </source>
</reference>
<sequence length="120" mass="13700">MVVQPLSAVGQNSRRKGDPTFLFNLISNSIVKLFNKDANLRSPARCFYEKDENLDIKKLVDSGTNIICKLYDDKSKDSNLNRLRYKLYIRRTTGSSFTLDNLPPTTAAAKQHCLRVYLQV</sequence>
<proteinExistence type="predicted"/>
<dbReference type="Proteomes" id="UP001239111">
    <property type="component" value="Chromosome 1"/>
</dbReference>
<gene>
    <name evidence="1" type="ORF">QAD02_020925</name>
</gene>
<protein>
    <submittedName>
        <fullName evidence="1">Uncharacterized protein</fullName>
    </submittedName>
</protein>
<accession>A0ACC2PP07</accession>